<evidence type="ECO:0000313" key="1">
    <source>
        <dbReference type="EMBL" id="CAG6699140.1"/>
    </source>
</evidence>
<dbReference type="EMBL" id="HBUF01338900">
    <property type="protein sequence ID" value="CAG6699122.1"/>
    <property type="molecule type" value="Transcribed_RNA"/>
</dbReference>
<accession>A0A8D8XLN0</accession>
<dbReference type="EMBL" id="HBUF01338905">
    <property type="protein sequence ID" value="CAG6699137.1"/>
    <property type="molecule type" value="Transcribed_RNA"/>
</dbReference>
<dbReference type="AlphaFoldDB" id="A0A8D8XLN0"/>
<protein>
    <submittedName>
        <fullName evidence="1">Uncharacterized protein</fullName>
    </submittedName>
</protein>
<dbReference type="EMBL" id="HBUF01338890">
    <property type="protein sequence ID" value="CAG6699096.1"/>
    <property type="molecule type" value="Transcribed_RNA"/>
</dbReference>
<dbReference type="EMBL" id="HBUF01338906">
    <property type="protein sequence ID" value="CAG6699140.1"/>
    <property type="molecule type" value="Transcribed_RNA"/>
</dbReference>
<proteinExistence type="predicted"/>
<name>A0A8D8XLN0_9HEMI</name>
<reference evidence="1" key="1">
    <citation type="submission" date="2021-05" db="EMBL/GenBank/DDBJ databases">
        <authorList>
            <person name="Alioto T."/>
            <person name="Alioto T."/>
            <person name="Gomez Garrido J."/>
        </authorList>
    </citation>
    <scope>NUCLEOTIDE SEQUENCE</scope>
</reference>
<sequence length="221" mass="23511">MLRCIQHTSPRLNLTSQEKPSQATDQNLASYKQKTIPPLTYSCMKRTATTPFCFTVIIIINKIFFICKNTQDDGTEINSNTRWMSAGSGLIVFLRFHFASPNSSGTSGSNKTNLFTSGCSSFDRRRFTNVLMVTTSVGMLDGVHGHTSHLGPAVTLGLVLVVGATRLQDGLVDTTAAGDDADHGAVGGRDHFLGTRGQLDSGSLCVGIVSDDSGIVAGCSC</sequence>
<organism evidence="1">
    <name type="scientific">Cacopsylla melanoneura</name>
    <dbReference type="NCBI Taxonomy" id="428564"/>
    <lineage>
        <taxon>Eukaryota</taxon>
        <taxon>Metazoa</taxon>
        <taxon>Ecdysozoa</taxon>
        <taxon>Arthropoda</taxon>
        <taxon>Hexapoda</taxon>
        <taxon>Insecta</taxon>
        <taxon>Pterygota</taxon>
        <taxon>Neoptera</taxon>
        <taxon>Paraneoptera</taxon>
        <taxon>Hemiptera</taxon>
        <taxon>Sternorrhyncha</taxon>
        <taxon>Psylloidea</taxon>
        <taxon>Psyllidae</taxon>
        <taxon>Psyllinae</taxon>
        <taxon>Cacopsylla</taxon>
    </lineage>
</organism>